<dbReference type="InterPro" id="IPR050090">
    <property type="entry name" value="Tyrosine_recombinase_XerCD"/>
</dbReference>
<dbReference type="PANTHER" id="PTHR30349:SF41">
    <property type="entry name" value="INTEGRASE_RECOMBINASE PROTEIN MJ0367-RELATED"/>
    <property type="match status" value="1"/>
</dbReference>
<dbReference type="Pfam" id="PF00589">
    <property type="entry name" value="Phage_integrase"/>
    <property type="match status" value="1"/>
</dbReference>
<dbReference type="GO" id="GO:0003677">
    <property type="term" value="F:DNA binding"/>
    <property type="evidence" value="ECO:0007669"/>
    <property type="project" value="UniProtKB-UniRule"/>
</dbReference>
<gene>
    <name evidence="9" type="ORF">C8C78_1377</name>
    <name evidence="10" type="ORF">SAMN04488597_1086</name>
</gene>
<sequence length="361" mass="42648">MRLKLDKSRNLICVSFDYDEVVIRKMNSISGSRWNPKRKYWTFENNYSNLALFLEMFKGEYLLFDSKMKYFADPELIADYFNYYYLPQFEKKLKLKGYSQNSIKVYLNHNRSFIKYIKKDLFRIEMADVNDYVLYLLDELNNTHSYANQFISAFKTFNNLILELDGINNKLLRPKKKKKLPKVLNKREIKDIIAAVDNLKHQLILILTYSAGLRVSEVVKLKISDIDSDRMLIYIRSAKGYKDRYTLLSKSVLTKLRLYLKAFQVHKYDAQWLFPGQNKEKHLSKRSAQKVFKRACKKAGINKEVGIHSLRHSFATHLLEQGVDLRYIQNLLGHKSSTTTEIYTHVSNKNLIEITNPFDKL</sequence>
<evidence type="ECO:0000313" key="9">
    <source>
        <dbReference type="EMBL" id="PXV62167.1"/>
    </source>
</evidence>
<feature type="domain" description="Tyr recombinase" evidence="7">
    <location>
        <begin position="179"/>
        <end position="356"/>
    </location>
</feature>
<reference evidence="9 11" key="2">
    <citation type="submission" date="2018-04" db="EMBL/GenBank/DDBJ databases">
        <title>Subsurface microbial communities from deep shales in Ohio and West Virginia, USA.</title>
        <authorList>
            <person name="Wrighton K."/>
        </authorList>
    </citation>
    <scope>NUCLEOTIDE SEQUENCE [LARGE SCALE GENOMIC DNA]</scope>
    <source>
        <strain evidence="9 11">MSL28</strain>
    </source>
</reference>
<dbReference type="Proteomes" id="UP000247389">
    <property type="component" value="Unassembled WGS sequence"/>
</dbReference>
<dbReference type="InterPro" id="IPR010998">
    <property type="entry name" value="Integrase_recombinase_N"/>
</dbReference>
<protein>
    <submittedName>
        <fullName evidence="10">Site-specific recombinase XerD</fullName>
    </submittedName>
</protein>
<dbReference type="Gene3D" id="1.10.443.10">
    <property type="entry name" value="Intergrase catalytic core"/>
    <property type="match status" value="1"/>
</dbReference>
<evidence type="ECO:0000256" key="4">
    <source>
        <dbReference type="ARBA" id="ARBA00023125"/>
    </source>
</evidence>
<dbReference type="PROSITE" id="PS51900">
    <property type="entry name" value="CB"/>
    <property type="match status" value="1"/>
</dbReference>
<dbReference type="EMBL" id="FMYT01000008">
    <property type="protein sequence ID" value="SDC52603.1"/>
    <property type="molecule type" value="Genomic_DNA"/>
</dbReference>
<dbReference type="InterPro" id="IPR011010">
    <property type="entry name" value="DNA_brk_join_enz"/>
</dbReference>
<evidence type="ECO:0000259" key="7">
    <source>
        <dbReference type="PROSITE" id="PS51898"/>
    </source>
</evidence>
<evidence type="ECO:0000313" key="11">
    <source>
        <dbReference type="Proteomes" id="UP000247389"/>
    </source>
</evidence>
<keyword evidence="3" id="KW-0229">DNA integration</keyword>
<dbReference type="SUPFAM" id="SSF56349">
    <property type="entry name" value="DNA breaking-rejoining enzymes"/>
    <property type="match status" value="1"/>
</dbReference>
<name>A0A1G6MAR6_9FIRM</name>
<dbReference type="InterPro" id="IPR002104">
    <property type="entry name" value="Integrase_catalytic"/>
</dbReference>
<evidence type="ECO:0000259" key="8">
    <source>
        <dbReference type="PROSITE" id="PS51900"/>
    </source>
</evidence>
<evidence type="ECO:0000256" key="6">
    <source>
        <dbReference type="PROSITE-ProRule" id="PRU01248"/>
    </source>
</evidence>
<dbReference type="EMBL" id="QICM01000037">
    <property type="protein sequence ID" value="PXV62167.1"/>
    <property type="molecule type" value="Genomic_DNA"/>
</dbReference>
<dbReference type="PROSITE" id="PS51898">
    <property type="entry name" value="TYR_RECOMBINASE"/>
    <property type="match status" value="1"/>
</dbReference>
<dbReference type="NCBIfam" id="NF040815">
    <property type="entry name" value="recomb_XerA_Arch"/>
    <property type="match status" value="1"/>
</dbReference>
<dbReference type="InterPro" id="IPR004107">
    <property type="entry name" value="Integrase_SAM-like_N"/>
</dbReference>
<keyword evidence="4 6" id="KW-0238">DNA-binding</keyword>
<keyword evidence="5" id="KW-0233">DNA recombination</keyword>
<evidence type="ECO:0000256" key="5">
    <source>
        <dbReference type="ARBA" id="ARBA00023172"/>
    </source>
</evidence>
<evidence type="ECO:0000256" key="2">
    <source>
        <dbReference type="ARBA" id="ARBA00008857"/>
    </source>
</evidence>
<evidence type="ECO:0000313" key="12">
    <source>
        <dbReference type="Proteomes" id="UP000324896"/>
    </source>
</evidence>
<dbReference type="GO" id="GO:0015074">
    <property type="term" value="P:DNA integration"/>
    <property type="evidence" value="ECO:0007669"/>
    <property type="project" value="UniProtKB-KW"/>
</dbReference>
<organism evidence="10 12">
    <name type="scientific">Halanaerobium congolense</name>
    <dbReference type="NCBI Taxonomy" id="54121"/>
    <lineage>
        <taxon>Bacteria</taxon>
        <taxon>Bacillati</taxon>
        <taxon>Bacillota</taxon>
        <taxon>Clostridia</taxon>
        <taxon>Halanaerobiales</taxon>
        <taxon>Halanaerobiaceae</taxon>
        <taxon>Halanaerobium</taxon>
    </lineage>
</organism>
<proteinExistence type="inferred from homology"/>
<dbReference type="AlphaFoldDB" id="A0A1G6MAR6"/>
<evidence type="ECO:0000313" key="10">
    <source>
        <dbReference type="EMBL" id="SDC52603.1"/>
    </source>
</evidence>
<dbReference type="PANTHER" id="PTHR30349">
    <property type="entry name" value="PHAGE INTEGRASE-RELATED"/>
    <property type="match status" value="1"/>
</dbReference>
<dbReference type="RefSeq" id="WP_089656155.1">
    <property type="nucleotide sequence ID" value="NZ_FMYT01000008.1"/>
</dbReference>
<comment type="similarity">
    <text evidence="2">Belongs to the 'phage' integrase family.</text>
</comment>
<dbReference type="Gene3D" id="1.10.150.130">
    <property type="match status" value="1"/>
</dbReference>
<reference evidence="10 12" key="1">
    <citation type="submission" date="2016-10" db="EMBL/GenBank/DDBJ databases">
        <authorList>
            <person name="Varghese N."/>
            <person name="Submissions S."/>
        </authorList>
    </citation>
    <scope>NUCLEOTIDE SEQUENCE [LARGE SCALE GENOMIC DNA]</scope>
    <source>
        <strain evidence="10 12">WG10</strain>
    </source>
</reference>
<evidence type="ECO:0000256" key="3">
    <source>
        <dbReference type="ARBA" id="ARBA00022908"/>
    </source>
</evidence>
<dbReference type="InterPro" id="IPR044068">
    <property type="entry name" value="CB"/>
</dbReference>
<dbReference type="Pfam" id="PF13495">
    <property type="entry name" value="Phage_int_SAM_4"/>
    <property type="match status" value="1"/>
</dbReference>
<evidence type="ECO:0000256" key="1">
    <source>
        <dbReference type="ARBA" id="ARBA00003283"/>
    </source>
</evidence>
<dbReference type="GO" id="GO:0006310">
    <property type="term" value="P:DNA recombination"/>
    <property type="evidence" value="ECO:0007669"/>
    <property type="project" value="UniProtKB-KW"/>
</dbReference>
<accession>A0A1G6MAR6</accession>
<dbReference type="Proteomes" id="UP000324896">
    <property type="component" value="Unassembled WGS sequence"/>
</dbReference>
<comment type="function">
    <text evidence="1">Site-specific tyrosine recombinase, which acts by catalyzing the cutting and rejoining of the recombining DNA molecules.</text>
</comment>
<dbReference type="InterPro" id="IPR013762">
    <property type="entry name" value="Integrase-like_cat_sf"/>
</dbReference>
<feature type="domain" description="Core-binding (CB)" evidence="8">
    <location>
        <begin position="72"/>
        <end position="162"/>
    </location>
</feature>